<evidence type="ECO:0000256" key="1">
    <source>
        <dbReference type="ARBA" id="ARBA00004651"/>
    </source>
</evidence>
<evidence type="ECO:0000259" key="8">
    <source>
        <dbReference type="PROSITE" id="PS50850"/>
    </source>
</evidence>
<comment type="subcellular location">
    <subcellularLocation>
        <location evidence="1">Cell membrane</location>
        <topology evidence="1">Multi-pass membrane protein</topology>
    </subcellularLocation>
</comment>
<dbReference type="InterPro" id="IPR036259">
    <property type="entry name" value="MFS_trans_sf"/>
</dbReference>
<feature type="transmembrane region" description="Helical" evidence="7">
    <location>
        <begin position="163"/>
        <end position="184"/>
    </location>
</feature>
<feature type="transmembrane region" description="Helical" evidence="7">
    <location>
        <begin position="259"/>
        <end position="281"/>
    </location>
</feature>
<reference evidence="9 10" key="1">
    <citation type="submission" date="2024-10" db="EMBL/GenBank/DDBJ databases">
        <title>The Natural Products Discovery Center: Release of the First 8490 Sequenced Strains for Exploring Actinobacteria Biosynthetic Diversity.</title>
        <authorList>
            <person name="Kalkreuter E."/>
            <person name="Kautsar S.A."/>
            <person name="Yang D."/>
            <person name="Bader C.D."/>
            <person name="Teijaro C.N."/>
            <person name="Fluegel L."/>
            <person name="Davis C.M."/>
            <person name="Simpson J.R."/>
            <person name="Lauterbach L."/>
            <person name="Steele A.D."/>
            <person name="Gui C."/>
            <person name="Meng S."/>
            <person name="Li G."/>
            <person name="Viehrig K."/>
            <person name="Ye F."/>
            <person name="Su P."/>
            <person name="Kiefer A.F."/>
            <person name="Nichols A."/>
            <person name="Cepeda A.J."/>
            <person name="Yan W."/>
            <person name="Fan B."/>
            <person name="Jiang Y."/>
            <person name="Adhikari A."/>
            <person name="Zheng C.-J."/>
            <person name="Schuster L."/>
            <person name="Cowan T.M."/>
            <person name="Smanski M.J."/>
            <person name="Chevrette M.G."/>
            <person name="De Carvalho L.P.S."/>
            <person name="Shen B."/>
        </authorList>
    </citation>
    <scope>NUCLEOTIDE SEQUENCE [LARGE SCALE GENOMIC DNA]</scope>
    <source>
        <strain evidence="9 10">NPDC000087</strain>
    </source>
</reference>
<keyword evidence="5 7" id="KW-1133">Transmembrane helix</keyword>
<evidence type="ECO:0000256" key="5">
    <source>
        <dbReference type="ARBA" id="ARBA00022989"/>
    </source>
</evidence>
<evidence type="ECO:0000313" key="9">
    <source>
        <dbReference type="EMBL" id="MFF5296203.1"/>
    </source>
</evidence>
<feature type="transmembrane region" description="Helical" evidence="7">
    <location>
        <begin position="102"/>
        <end position="123"/>
    </location>
</feature>
<dbReference type="InterPro" id="IPR004638">
    <property type="entry name" value="EmrB-like"/>
</dbReference>
<dbReference type="PANTHER" id="PTHR42718">
    <property type="entry name" value="MAJOR FACILITATOR SUPERFAMILY MULTIDRUG TRANSPORTER MFSC"/>
    <property type="match status" value="1"/>
</dbReference>
<accession>A0ABW6WSB6</accession>
<keyword evidence="4 7" id="KW-0812">Transmembrane</keyword>
<feature type="transmembrane region" description="Helical" evidence="7">
    <location>
        <begin position="77"/>
        <end position="96"/>
    </location>
</feature>
<dbReference type="EMBL" id="JBIAZU010000008">
    <property type="protein sequence ID" value="MFF5296203.1"/>
    <property type="molecule type" value="Genomic_DNA"/>
</dbReference>
<feature type="transmembrane region" description="Helical" evidence="7">
    <location>
        <begin position="419"/>
        <end position="439"/>
    </location>
</feature>
<feature type="transmembrane region" description="Helical" evidence="7">
    <location>
        <begin position="135"/>
        <end position="157"/>
    </location>
</feature>
<feature type="transmembrane region" description="Helical" evidence="7">
    <location>
        <begin position="46"/>
        <end position="65"/>
    </location>
</feature>
<dbReference type="SUPFAM" id="SSF103473">
    <property type="entry name" value="MFS general substrate transporter"/>
    <property type="match status" value="1"/>
</dbReference>
<feature type="transmembrane region" description="Helical" evidence="7">
    <location>
        <begin position="384"/>
        <end position="407"/>
    </location>
</feature>
<name>A0ABW6WSB6_9ACTN</name>
<feature type="transmembrane region" description="Helical" evidence="7">
    <location>
        <begin position="322"/>
        <end position="342"/>
    </location>
</feature>
<keyword evidence="3" id="KW-1003">Cell membrane</keyword>
<evidence type="ECO:0000256" key="2">
    <source>
        <dbReference type="ARBA" id="ARBA00022448"/>
    </source>
</evidence>
<dbReference type="Gene3D" id="1.20.1720.10">
    <property type="entry name" value="Multidrug resistance protein D"/>
    <property type="match status" value="1"/>
</dbReference>
<gene>
    <name evidence="9" type="ORF">ACFY35_42785</name>
</gene>
<keyword evidence="10" id="KW-1185">Reference proteome</keyword>
<dbReference type="PROSITE" id="PS50850">
    <property type="entry name" value="MFS"/>
    <property type="match status" value="1"/>
</dbReference>
<dbReference type="Gene3D" id="1.20.1250.20">
    <property type="entry name" value="MFS general substrate transporter like domains"/>
    <property type="match status" value="1"/>
</dbReference>
<feature type="transmembrane region" description="Helical" evidence="7">
    <location>
        <begin position="348"/>
        <end position="372"/>
    </location>
</feature>
<dbReference type="Proteomes" id="UP001602245">
    <property type="component" value="Unassembled WGS sequence"/>
</dbReference>
<feature type="transmembrane region" description="Helical" evidence="7">
    <location>
        <begin position="196"/>
        <end position="213"/>
    </location>
</feature>
<evidence type="ECO:0000256" key="6">
    <source>
        <dbReference type="ARBA" id="ARBA00023136"/>
    </source>
</evidence>
<evidence type="ECO:0000256" key="4">
    <source>
        <dbReference type="ARBA" id="ARBA00022692"/>
    </source>
</evidence>
<dbReference type="InterPro" id="IPR011701">
    <property type="entry name" value="MFS"/>
</dbReference>
<sequence length="448" mass="45655">MAALDRAVLKLSAIVVAGTITAMLDMTMVTVALAGMTRAFGAPITTVQWVTAAYLLTIAMVIPVTGRLAERFGARTMWLTALGVFVAGSALCGTAWSAPSLIAFRIVQGIGGGMIVPLGIMMLARAAGPGRRGRVMAIAAVPAQLAPIAGPLLGGLIVDTAGWRWIFFVNVPIGLLAILLSARGLPAGERHPGRRIDLAGLALLSPAIALLVFGLSRTAALPVAAGLVLLAAFLTHSWRTPGAPLIDIRVFRHRAPSAAAALNFVSRFSIFGASLLIPLYYQQVRGYDALTAGLLMAPQSLGTLLALPIVGRLTDRVGARPVVLAGIAATGLAALAYTQVGAGTPGPLLAAALLVWGIGIAAVAVPVSAAAYHGLSPAEIPNATSAITMIQTVGASAGAAVLTAILASRAAGAPAFAYAFWWVLGFGLLALIPALVLPLREAPVPAEV</sequence>
<dbReference type="PANTHER" id="PTHR42718:SF46">
    <property type="entry name" value="BLR6921 PROTEIN"/>
    <property type="match status" value="1"/>
</dbReference>
<keyword evidence="6 7" id="KW-0472">Membrane</keyword>
<evidence type="ECO:0000256" key="3">
    <source>
        <dbReference type="ARBA" id="ARBA00022475"/>
    </source>
</evidence>
<dbReference type="NCBIfam" id="TIGR00711">
    <property type="entry name" value="efflux_EmrB"/>
    <property type="match status" value="1"/>
</dbReference>
<protein>
    <submittedName>
        <fullName evidence="9">MDR family MFS transporter</fullName>
    </submittedName>
</protein>
<feature type="transmembrane region" description="Helical" evidence="7">
    <location>
        <begin position="287"/>
        <end position="310"/>
    </location>
</feature>
<dbReference type="CDD" id="cd17503">
    <property type="entry name" value="MFS_LmrB_MDR_like"/>
    <property type="match status" value="1"/>
</dbReference>
<comment type="caution">
    <text evidence="9">The sequence shown here is derived from an EMBL/GenBank/DDBJ whole genome shotgun (WGS) entry which is preliminary data.</text>
</comment>
<proteinExistence type="predicted"/>
<feature type="transmembrane region" description="Helical" evidence="7">
    <location>
        <begin position="12"/>
        <end position="34"/>
    </location>
</feature>
<feature type="domain" description="Major facilitator superfamily (MFS) profile" evidence="8">
    <location>
        <begin position="11"/>
        <end position="442"/>
    </location>
</feature>
<feature type="transmembrane region" description="Helical" evidence="7">
    <location>
        <begin position="219"/>
        <end position="238"/>
    </location>
</feature>
<dbReference type="InterPro" id="IPR020846">
    <property type="entry name" value="MFS_dom"/>
</dbReference>
<organism evidence="9 10">
    <name type="scientific">Paractinoplanes globisporus</name>
    <dbReference type="NCBI Taxonomy" id="113565"/>
    <lineage>
        <taxon>Bacteria</taxon>
        <taxon>Bacillati</taxon>
        <taxon>Actinomycetota</taxon>
        <taxon>Actinomycetes</taxon>
        <taxon>Micromonosporales</taxon>
        <taxon>Micromonosporaceae</taxon>
        <taxon>Paractinoplanes</taxon>
    </lineage>
</organism>
<keyword evidence="2" id="KW-0813">Transport</keyword>
<dbReference type="Pfam" id="PF07690">
    <property type="entry name" value="MFS_1"/>
    <property type="match status" value="1"/>
</dbReference>
<dbReference type="RefSeq" id="WP_020516977.1">
    <property type="nucleotide sequence ID" value="NZ_JBIAZU010000008.1"/>
</dbReference>
<evidence type="ECO:0000256" key="7">
    <source>
        <dbReference type="SAM" id="Phobius"/>
    </source>
</evidence>
<evidence type="ECO:0000313" key="10">
    <source>
        <dbReference type="Proteomes" id="UP001602245"/>
    </source>
</evidence>